<evidence type="ECO:0000256" key="4">
    <source>
        <dbReference type="ARBA" id="ARBA00037931"/>
    </source>
</evidence>
<evidence type="ECO:0000256" key="3">
    <source>
        <dbReference type="ARBA" id="ARBA00037338"/>
    </source>
</evidence>
<dbReference type="SUPFAM" id="SSF50978">
    <property type="entry name" value="WD40 repeat-like"/>
    <property type="match status" value="1"/>
</dbReference>
<evidence type="ECO:0000313" key="10">
    <source>
        <dbReference type="Proteomes" id="UP000308549"/>
    </source>
</evidence>
<name>A0A4U0UDF6_9PEZI</name>
<dbReference type="InterPro" id="IPR019775">
    <property type="entry name" value="WD40_repeat_CS"/>
</dbReference>
<dbReference type="EMBL" id="NAJL01000002">
    <property type="protein sequence ID" value="TKA33530.1"/>
    <property type="molecule type" value="Genomic_DNA"/>
</dbReference>
<dbReference type="InterPro" id="IPR001680">
    <property type="entry name" value="WD40_rpt"/>
</dbReference>
<evidence type="ECO:0000256" key="2">
    <source>
        <dbReference type="ARBA" id="ARBA00022737"/>
    </source>
</evidence>
<evidence type="ECO:0000313" key="9">
    <source>
        <dbReference type="EMBL" id="TKA33530.1"/>
    </source>
</evidence>
<evidence type="ECO:0000256" key="7">
    <source>
        <dbReference type="PROSITE-ProRule" id="PRU00221"/>
    </source>
</evidence>
<organism evidence="9 10">
    <name type="scientific">Salinomyces thailandicus</name>
    <dbReference type="NCBI Taxonomy" id="706561"/>
    <lineage>
        <taxon>Eukaryota</taxon>
        <taxon>Fungi</taxon>
        <taxon>Dikarya</taxon>
        <taxon>Ascomycota</taxon>
        <taxon>Pezizomycotina</taxon>
        <taxon>Dothideomycetes</taxon>
        <taxon>Dothideomycetidae</taxon>
        <taxon>Mycosphaerellales</taxon>
        <taxon>Teratosphaeriaceae</taxon>
        <taxon>Salinomyces</taxon>
    </lineage>
</organism>
<evidence type="ECO:0000256" key="8">
    <source>
        <dbReference type="SAM" id="MobiDB-lite"/>
    </source>
</evidence>
<feature type="repeat" description="WD" evidence="7">
    <location>
        <begin position="392"/>
        <end position="407"/>
    </location>
</feature>
<reference evidence="9 10" key="1">
    <citation type="submission" date="2017-03" db="EMBL/GenBank/DDBJ databases">
        <title>Genomes of endolithic fungi from Antarctica.</title>
        <authorList>
            <person name="Coleine C."/>
            <person name="Masonjones S."/>
            <person name="Stajich J.E."/>
        </authorList>
    </citation>
    <scope>NUCLEOTIDE SEQUENCE [LARGE SCALE GENOMIC DNA]</scope>
    <source>
        <strain evidence="9 10">CCFEE 6315</strain>
    </source>
</reference>
<dbReference type="InterPro" id="IPR015943">
    <property type="entry name" value="WD40/YVTN_repeat-like_dom_sf"/>
</dbReference>
<dbReference type="PANTHER" id="PTHR19854:SF1">
    <property type="entry name" value="GUANINE NUCLEOTIDE-BINDING PROTEIN SUBUNIT BETA-LIKE PROTEIN 1"/>
    <property type="match status" value="1"/>
</dbReference>
<dbReference type="Gene3D" id="2.130.10.10">
    <property type="entry name" value="YVTN repeat-like/Quinoprotein amine dehydrogenase"/>
    <property type="match status" value="1"/>
</dbReference>
<accession>A0A4U0UDF6</accession>
<evidence type="ECO:0000256" key="1">
    <source>
        <dbReference type="ARBA" id="ARBA00022574"/>
    </source>
</evidence>
<dbReference type="Proteomes" id="UP000308549">
    <property type="component" value="Unassembled WGS sequence"/>
</dbReference>
<comment type="caution">
    <text evidence="9">The sequence shown here is derived from an EMBL/GenBank/DDBJ whole genome shotgun (WGS) entry which is preliminary data.</text>
</comment>
<keyword evidence="10" id="KW-1185">Reference proteome</keyword>
<feature type="compositionally biased region" description="Basic and acidic residues" evidence="8">
    <location>
        <begin position="34"/>
        <end position="45"/>
    </location>
</feature>
<comment type="similarity">
    <text evidence="4">Belongs to the WD repeat ASA1 family.</text>
</comment>
<proteinExistence type="inferred from homology"/>
<dbReference type="PANTHER" id="PTHR19854">
    <property type="entry name" value="TRANSDUCIN BETA-LIKE 3"/>
    <property type="match status" value="1"/>
</dbReference>
<gene>
    <name evidence="9" type="ORF">B0A50_00365</name>
</gene>
<dbReference type="Pfam" id="PF00400">
    <property type="entry name" value="WD40"/>
    <property type="match status" value="3"/>
</dbReference>
<dbReference type="InterPro" id="IPR036322">
    <property type="entry name" value="WD40_repeat_dom_sf"/>
</dbReference>
<dbReference type="PROSITE" id="PS50082">
    <property type="entry name" value="WD_REPEATS_2"/>
    <property type="match status" value="1"/>
</dbReference>
<dbReference type="AlphaFoldDB" id="A0A4U0UDF6"/>
<keyword evidence="1 7" id="KW-0853">WD repeat</keyword>
<protein>
    <recommendedName>
        <fullName evidence="6">ASTRA-associated protein 1</fullName>
    </recommendedName>
</protein>
<sequence length="407" mass="45280">MQNIRETLKRKMSLHDKNPNLEHANDPDDVDEETTGHLHREIDKAEESDEPYGKPGTFLNKLIMHGNKKTEEQIAKEHNELRESALSSENQRPGTSSHGRDCKLLVWQLPEGQKGSYSTVLPIDDAVTERRKPPLLHSLLVNTLNFCSFAILQSPPAGPTTGDVNPQPSSILVACPGVQDGQVIVTALPNEERIATLPEPKDLKTGMVMALRLERTETQHLHVLVGYESGHVSVWRRKTDSQVFWERMYTYKAHSQPVLSLDFAASLSCFYTSSADAIVARHPLLETGAETKVVQTKHAGQQALTVRSDEKLFATAGWDGRIRVYSAKTMKELAVLKWHKEGCYALAFANMGVRNEHGSPPGEKAVVSSNAIKRELTVSEQRTARAKLTHWVAAGSKDGKISLWDIF</sequence>
<comment type="function">
    <text evidence="3">Component of the ASTRA complex involved in chromatin remodeling.</text>
</comment>
<feature type="region of interest" description="Disordered" evidence="8">
    <location>
        <begin position="1"/>
        <end position="54"/>
    </location>
</feature>
<dbReference type="PROSITE" id="PS00678">
    <property type="entry name" value="WD_REPEATS_1"/>
    <property type="match status" value="1"/>
</dbReference>
<feature type="compositionally biased region" description="Basic and acidic residues" evidence="8">
    <location>
        <begin position="1"/>
        <end position="26"/>
    </location>
</feature>
<keyword evidence="2" id="KW-0677">Repeat</keyword>
<dbReference type="SMART" id="SM00320">
    <property type="entry name" value="WD40"/>
    <property type="match status" value="3"/>
</dbReference>
<comment type="subunit">
    <text evidence="5">Component of the ASTRA chromatin remodeling machinery complex.</text>
</comment>
<dbReference type="OrthoDB" id="7668193at2759"/>
<evidence type="ECO:0000256" key="6">
    <source>
        <dbReference type="ARBA" id="ARBA00040563"/>
    </source>
</evidence>
<evidence type="ECO:0000256" key="5">
    <source>
        <dbReference type="ARBA" id="ARBA00038749"/>
    </source>
</evidence>